<accession>K0RCJ8</accession>
<feature type="non-terminal residue" evidence="1">
    <location>
        <position position="1"/>
    </location>
</feature>
<protein>
    <submittedName>
        <fullName evidence="1">Uncharacterized protein</fullName>
    </submittedName>
</protein>
<proteinExistence type="predicted"/>
<name>K0RCJ8_THAOC</name>
<gene>
    <name evidence="1" type="ORF">THAOC_31067</name>
</gene>
<evidence type="ECO:0000313" key="2">
    <source>
        <dbReference type="Proteomes" id="UP000266841"/>
    </source>
</evidence>
<comment type="caution">
    <text evidence="1">The sequence shown here is derived from an EMBL/GenBank/DDBJ whole genome shotgun (WGS) entry which is preliminary data.</text>
</comment>
<dbReference type="EMBL" id="AGNL01044280">
    <property type="protein sequence ID" value="EJK50004.1"/>
    <property type="molecule type" value="Genomic_DNA"/>
</dbReference>
<dbReference type="Proteomes" id="UP000266841">
    <property type="component" value="Unassembled WGS sequence"/>
</dbReference>
<dbReference type="AlphaFoldDB" id="K0RCJ8"/>
<reference evidence="1 2" key="1">
    <citation type="journal article" date="2012" name="Genome Biol.">
        <title>Genome and low-iron response of an oceanic diatom adapted to chronic iron limitation.</title>
        <authorList>
            <person name="Lommer M."/>
            <person name="Specht M."/>
            <person name="Roy A.S."/>
            <person name="Kraemer L."/>
            <person name="Andreson R."/>
            <person name="Gutowska M.A."/>
            <person name="Wolf J."/>
            <person name="Bergner S.V."/>
            <person name="Schilhabel M.B."/>
            <person name="Klostermeier U.C."/>
            <person name="Beiko R.G."/>
            <person name="Rosenstiel P."/>
            <person name="Hippler M."/>
            <person name="Laroche J."/>
        </authorList>
    </citation>
    <scope>NUCLEOTIDE SEQUENCE [LARGE SCALE GENOMIC DNA]</scope>
    <source>
        <strain evidence="1 2">CCMP1005</strain>
    </source>
</reference>
<organism evidence="1 2">
    <name type="scientific">Thalassiosira oceanica</name>
    <name type="common">Marine diatom</name>
    <dbReference type="NCBI Taxonomy" id="159749"/>
    <lineage>
        <taxon>Eukaryota</taxon>
        <taxon>Sar</taxon>
        <taxon>Stramenopiles</taxon>
        <taxon>Ochrophyta</taxon>
        <taxon>Bacillariophyta</taxon>
        <taxon>Coscinodiscophyceae</taxon>
        <taxon>Thalassiosirophycidae</taxon>
        <taxon>Thalassiosirales</taxon>
        <taxon>Thalassiosiraceae</taxon>
        <taxon>Thalassiosira</taxon>
    </lineage>
</organism>
<evidence type="ECO:0000313" key="1">
    <source>
        <dbReference type="EMBL" id="EJK50004.1"/>
    </source>
</evidence>
<keyword evidence="2" id="KW-1185">Reference proteome</keyword>
<sequence>RRQNTCEAATFNAATFNAELAALRTARDLTAALRLKLKVHPIEETPKKHNTINYHVVREAVAMGMIRVCNEDTTTNNADAHTKLMHYDKKDKLFGSLQIK</sequence>